<dbReference type="InterPro" id="IPR014031">
    <property type="entry name" value="Ketoacyl_synth_C"/>
</dbReference>
<dbReference type="STRING" id="679197.HMPREF9336_00001"/>
<evidence type="ECO:0000256" key="1">
    <source>
        <dbReference type="ARBA" id="ARBA00022679"/>
    </source>
</evidence>
<protein>
    <recommendedName>
        <fullName evidence="3">Ketosynthase family 3 (KS3) domain-containing protein</fullName>
    </recommendedName>
</protein>
<name>E5XKI3_SEGRC</name>
<dbReference type="GO" id="GO:0005829">
    <property type="term" value="C:cytosol"/>
    <property type="evidence" value="ECO:0007669"/>
    <property type="project" value="TreeGrafter"/>
</dbReference>
<keyword evidence="2" id="KW-0275">Fatty acid biosynthesis</keyword>
<keyword evidence="5" id="KW-1185">Reference proteome</keyword>
<dbReference type="SUPFAM" id="SSF53901">
    <property type="entry name" value="Thiolase-like"/>
    <property type="match status" value="1"/>
</dbReference>
<comment type="caution">
    <text evidence="4">The sequence shown here is derived from an EMBL/GenBank/DDBJ whole genome shotgun (WGS) entry which is preliminary data.</text>
</comment>
<dbReference type="Pfam" id="PF02801">
    <property type="entry name" value="Ketoacyl-synt_C"/>
    <property type="match status" value="1"/>
</dbReference>
<keyword evidence="2" id="KW-0444">Lipid biosynthesis</keyword>
<dbReference type="EMBL" id="ACZI02000003">
    <property type="protein sequence ID" value="EFV15095.2"/>
    <property type="molecule type" value="Genomic_DNA"/>
</dbReference>
<accession>E5XKI3</accession>
<dbReference type="GO" id="GO:0006633">
    <property type="term" value="P:fatty acid biosynthetic process"/>
    <property type="evidence" value="ECO:0007669"/>
    <property type="project" value="UniProtKB-KW"/>
</dbReference>
<dbReference type="PANTHER" id="PTHR11712:SF336">
    <property type="entry name" value="3-OXOACYL-[ACYL-CARRIER-PROTEIN] SYNTHASE, MITOCHONDRIAL"/>
    <property type="match status" value="1"/>
</dbReference>
<keyword evidence="2" id="KW-0276">Fatty acid metabolism</keyword>
<dbReference type="HOGENOM" id="CLU_933496_0_0_11"/>
<dbReference type="InterPro" id="IPR016039">
    <property type="entry name" value="Thiolase-like"/>
</dbReference>
<dbReference type="GO" id="GO:0004315">
    <property type="term" value="F:3-oxoacyl-[acyl-carrier-protein] synthase activity"/>
    <property type="evidence" value="ECO:0007669"/>
    <property type="project" value="TreeGrafter"/>
</dbReference>
<keyword evidence="1" id="KW-0808">Transferase</keyword>
<dbReference type="InterPro" id="IPR020841">
    <property type="entry name" value="PKS_Beta-ketoAc_synthase_dom"/>
</dbReference>
<dbReference type="Proteomes" id="UP000004816">
    <property type="component" value="Unassembled WGS sequence"/>
</dbReference>
<reference evidence="4 5" key="1">
    <citation type="journal article" date="2011" name="Stand. Genomic Sci.">
        <title>High quality draft genome sequence of Segniliparus rugosus CDC 945(T)= (ATCC BAA-974(T)).</title>
        <authorList>
            <person name="Earl A.M."/>
            <person name="Desjardins C.A."/>
            <person name="Fitzgerald M.G."/>
            <person name="Arachchi H.M."/>
            <person name="Zeng Q."/>
            <person name="Mehta T."/>
            <person name="Griggs A."/>
            <person name="Birren B.W."/>
            <person name="Toney N.C."/>
            <person name="Carr J."/>
            <person name="Posey J."/>
            <person name="Butler W.R."/>
        </authorList>
    </citation>
    <scope>NUCLEOTIDE SEQUENCE [LARGE SCALE GENOMIC DNA]</scope>
    <source>
        <strain evidence="5">ATCC BAA-974 / DSM 45345 / CCUG 50838 / CIP 108380 / JCM 13579 / CDC 945</strain>
    </source>
</reference>
<dbReference type="PROSITE" id="PS52004">
    <property type="entry name" value="KS3_2"/>
    <property type="match status" value="1"/>
</dbReference>
<sequence length="298" mass="31087">MSPKRASRPGDRRRAGFVDSQGGGTILLARGDVAAQLGLPVLGVVGYAQSFGDGVHTSIPAPGVGALAAGLGGRDSQFARALAKFGLAADDVAVVSKHDTSTLANDPNEANLHEKLAAAIGRSQRAPLFVISQKSLTGHSKGGAAAFQTIGLCQVLASGQIPANRSLDCVDDAMAEHEHLVWLKEPLAFDGSFPLKAGVVTSLGFGHVSGMILVVHPAAFLAALSDEGQRQAYAERARARRVAGQRRLQEAMCGGEAAYARPTDRRLEGEGYEAENASESKLLLDPAYRLAPSGHYEA</sequence>
<gene>
    <name evidence="4" type="ORF">HMPREF9336_00001</name>
</gene>
<evidence type="ECO:0000259" key="3">
    <source>
        <dbReference type="PROSITE" id="PS52004"/>
    </source>
</evidence>
<evidence type="ECO:0000256" key="2">
    <source>
        <dbReference type="ARBA" id="ARBA00023160"/>
    </source>
</evidence>
<evidence type="ECO:0000313" key="5">
    <source>
        <dbReference type="Proteomes" id="UP000004816"/>
    </source>
</evidence>
<dbReference type="Gene3D" id="3.40.47.10">
    <property type="match status" value="1"/>
</dbReference>
<keyword evidence="2" id="KW-0443">Lipid metabolism</keyword>
<organism evidence="4 5">
    <name type="scientific">Segniliparus rugosus (strain ATCC BAA-974 / DSM 45345 / CCUG 50838 / CIP 108380 / JCM 13579 / CDC 945)</name>
    <dbReference type="NCBI Taxonomy" id="679197"/>
    <lineage>
        <taxon>Bacteria</taxon>
        <taxon>Bacillati</taxon>
        <taxon>Actinomycetota</taxon>
        <taxon>Actinomycetes</taxon>
        <taxon>Mycobacteriales</taxon>
        <taxon>Segniliparaceae</taxon>
        <taxon>Segniliparus</taxon>
    </lineage>
</organism>
<feature type="domain" description="Ketosynthase family 3 (KS3)" evidence="3">
    <location>
        <begin position="1"/>
        <end position="216"/>
    </location>
</feature>
<evidence type="ECO:0000313" key="4">
    <source>
        <dbReference type="EMBL" id="EFV15095.2"/>
    </source>
</evidence>
<dbReference type="PANTHER" id="PTHR11712">
    <property type="entry name" value="POLYKETIDE SYNTHASE-RELATED"/>
    <property type="match status" value="1"/>
</dbReference>
<dbReference type="eggNOG" id="COG0304">
    <property type="taxonomic scope" value="Bacteria"/>
</dbReference>
<dbReference type="AlphaFoldDB" id="E5XKI3"/>
<dbReference type="InterPro" id="IPR000794">
    <property type="entry name" value="Beta-ketoacyl_synthase"/>
</dbReference>
<proteinExistence type="predicted"/>